<dbReference type="OrthoDB" id="10431123at2759"/>
<organism evidence="2 3">
    <name type="scientific">Teratosphaeria destructans</name>
    <dbReference type="NCBI Taxonomy" id="418781"/>
    <lineage>
        <taxon>Eukaryota</taxon>
        <taxon>Fungi</taxon>
        <taxon>Dikarya</taxon>
        <taxon>Ascomycota</taxon>
        <taxon>Pezizomycotina</taxon>
        <taxon>Dothideomycetes</taxon>
        <taxon>Dothideomycetidae</taxon>
        <taxon>Mycosphaerellales</taxon>
        <taxon>Teratosphaeriaceae</taxon>
        <taxon>Teratosphaeria</taxon>
    </lineage>
</organism>
<sequence length="140" mass="14738">MKSILYLLTATTAALATPFASPDTNDDNTITTSIDAVAPAPLEQSCTARDTGASVVAYTINIGYTFDDAASRTCTKLHNALYLFLGPGWAGLKKFKCNGDTGKGYSRVTFTCESGHGGGLNAIFEQTFPMLTTGVNCPSH</sequence>
<comment type="caution">
    <text evidence="2">The sequence shown here is derived from an EMBL/GenBank/DDBJ whole genome shotgun (WGS) entry which is preliminary data.</text>
</comment>
<dbReference type="EMBL" id="RIBY02002456">
    <property type="protein sequence ID" value="KAH9812633.1"/>
    <property type="molecule type" value="Genomic_DNA"/>
</dbReference>
<feature type="signal peptide" evidence="1">
    <location>
        <begin position="1"/>
        <end position="16"/>
    </location>
</feature>
<dbReference type="AlphaFoldDB" id="A0A9W7SJ24"/>
<dbReference type="Proteomes" id="UP001138500">
    <property type="component" value="Unassembled WGS sequence"/>
</dbReference>
<proteinExistence type="predicted"/>
<reference evidence="2 3" key="1">
    <citation type="journal article" date="2018" name="IMA Fungus">
        <title>IMA Genome-F 10: Nine draft genome sequences of Claviceps purpurea s.lat., including C. arundinis, C. humidiphila, and C. cf. spartinae, pseudomolecules for the pitch canker pathogen Fusarium circinatum, draft genome of Davidsoniella eucalypti, Grosmannia galeiformis, Quambalaria eucalypti, and Teratosphaeria destructans.</title>
        <authorList>
            <person name="Wingfield B.D."/>
            <person name="Liu M."/>
            <person name="Nguyen H.D."/>
            <person name="Lane F.A."/>
            <person name="Morgan S.W."/>
            <person name="De Vos L."/>
            <person name="Wilken P.M."/>
            <person name="Duong T.A."/>
            <person name="Aylward J."/>
            <person name="Coetzee M.P."/>
            <person name="Dadej K."/>
            <person name="De Beer Z.W."/>
            <person name="Findlay W."/>
            <person name="Havenga M."/>
            <person name="Kolarik M."/>
            <person name="Menzies J.G."/>
            <person name="Naidoo K."/>
            <person name="Pochopski O."/>
            <person name="Shoukouhi P."/>
            <person name="Santana Q.C."/>
            <person name="Seifert K.A."/>
            <person name="Soal N."/>
            <person name="Steenkamp E.T."/>
            <person name="Tatham C.T."/>
            <person name="van der Nest M.A."/>
            <person name="Wingfield M.J."/>
        </authorList>
    </citation>
    <scope>NUCLEOTIDE SEQUENCE [LARGE SCALE GENOMIC DNA]</scope>
    <source>
        <strain evidence="2">CMW44962</strain>
    </source>
</reference>
<keyword evidence="1" id="KW-0732">Signal</keyword>
<accession>A0A9W7SJ24</accession>
<gene>
    <name evidence="2" type="ORF">Tdes44962_MAKER05760</name>
</gene>
<evidence type="ECO:0000313" key="2">
    <source>
        <dbReference type="EMBL" id="KAH9812633.1"/>
    </source>
</evidence>
<evidence type="ECO:0000313" key="3">
    <source>
        <dbReference type="Proteomes" id="UP001138500"/>
    </source>
</evidence>
<evidence type="ECO:0008006" key="4">
    <source>
        <dbReference type="Google" id="ProtNLM"/>
    </source>
</evidence>
<name>A0A9W7SJ24_9PEZI</name>
<keyword evidence="3" id="KW-1185">Reference proteome</keyword>
<evidence type="ECO:0000256" key="1">
    <source>
        <dbReference type="SAM" id="SignalP"/>
    </source>
</evidence>
<reference evidence="2 3" key="2">
    <citation type="journal article" date="2021" name="Curr. Genet.">
        <title>Genetic response to nitrogen starvation in the aggressive Eucalyptus foliar pathogen Teratosphaeria destructans.</title>
        <authorList>
            <person name="Havenga M."/>
            <person name="Wingfield B.D."/>
            <person name="Wingfield M.J."/>
            <person name="Dreyer L.L."/>
            <person name="Roets F."/>
            <person name="Aylward J."/>
        </authorList>
    </citation>
    <scope>NUCLEOTIDE SEQUENCE [LARGE SCALE GENOMIC DNA]</scope>
    <source>
        <strain evidence="2">CMW44962</strain>
    </source>
</reference>
<feature type="chain" id="PRO_5040910597" description="AA1-like domain-containing protein" evidence="1">
    <location>
        <begin position="17"/>
        <end position="140"/>
    </location>
</feature>
<protein>
    <recommendedName>
        <fullName evidence="4">AA1-like domain-containing protein</fullName>
    </recommendedName>
</protein>